<evidence type="ECO:0000259" key="2">
    <source>
        <dbReference type="PROSITE" id="PS50894"/>
    </source>
</evidence>
<dbReference type="GO" id="GO:0043424">
    <property type="term" value="F:protein histidine kinase binding"/>
    <property type="evidence" value="ECO:0007669"/>
    <property type="project" value="InterPro"/>
</dbReference>
<evidence type="ECO:0000256" key="1">
    <source>
        <dbReference type="PROSITE-ProRule" id="PRU00110"/>
    </source>
</evidence>
<dbReference type="GO" id="GO:0000160">
    <property type="term" value="P:phosphorelay signal transduction system"/>
    <property type="evidence" value="ECO:0007669"/>
    <property type="project" value="InterPro"/>
</dbReference>
<evidence type="ECO:0000313" key="4">
    <source>
        <dbReference type="Proteomes" id="UP000009328"/>
    </source>
</evidence>
<keyword evidence="4" id="KW-1185">Reference proteome</keyword>
<sequence length="138" mass="16146">MSDSIEETDILNWTIFNELRTMDEDEPGFSKELIHTFTDQAEGIFLDMNTQLDKDEPNLKKLSELGHYLKGSAASLGLVKIQEQCERIQNYGLQKDFDGLLNDRKWEEGIREALLKARDEFEKAIEFFDRYYEKEAAQ</sequence>
<dbReference type="SUPFAM" id="SSF47226">
    <property type="entry name" value="Histidine-containing phosphotransfer domain, HPT domain"/>
    <property type="match status" value="1"/>
</dbReference>
<dbReference type="PANTHER" id="PTHR28242:SF52">
    <property type="entry name" value="PHOSPHORELAY INTERMEDIATE PROTEIN YPD1"/>
    <property type="match status" value="1"/>
</dbReference>
<organism evidence="3 4">
    <name type="scientific">Wickerhamomyces ciferrii (strain ATCC 14091 / BCRC 22168 / CBS 111 / JCM 3599 / NBRC 0793 / NRRL Y-1031 F-60-10)</name>
    <name type="common">Yeast</name>
    <name type="synonym">Pichia ciferrii</name>
    <dbReference type="NCBI Taxonomy" id="1206466"/>
    <lineage>
        <taxon>Eukaryota</taxon>
        <taxon>Fungi</taxon>
        <taxon>Dikarya</taxon>
        <taxon>Ascomycota</taxon>
        <taxon>Saccharomycotina</taxon>
        <taxon>Saccharomycetes</taxon>
        <taxon>Phaffomycetales</taxon>
        <taxon>Wickerhamomycetaceae</taxon>
        <taxon>Wickerhamomyces</taxon>
    </lineage>
</organism>
<dbReference type="Proteomes" id="UP000009328">
    <property type="component" value="Unassembled WGS sequence"/>
</dbReference>
<dbReference type="InterPro" id="IPR036641">
    <property type="entry name" value="HPT_dom_sf"/>
</dbReference>
<dbReference type="GO" id="GO:0005634">
    <property type="term" value="C:nucleus"/>
    <property type="evidence" value="ECO:0007669"/>
    <property type="project" value="TreeGrafter"/>
</dbReference>
<dbReference type="InterPro" id="IPR008207">
    <property type="entry name" value="Sig_transdc_His_kin_Hpt_dom"/>
</dbReference>
<keyword evidence="1" id="KW-0597">Phosphoprotein</keyword>
<dbReference type="PANTHER" id="PTHR28242">
    <property type="entry name" value="PHOSPHORELAY INTERMEDIATE PROTEIN YPD1"/>
    <property type="match status" value="1"/>
</dbReference>
<dbReference type="Gene3D" id="1.20.120.160">
    <property type="entry name" value="HPT domain"/>
    <property type="match status" value="1"/>
</dbReference>
<dbReference type="Pfam" id="PF01627">
    <property type="entry name" value="Hpt"/>
    <property type="match status" value="1"/>
</dbReference>
<name>K0KI47_WICCF</name>
<dbReference type="FunCoup" id="K0KI47">
    <property type="interactions" value="132"/>
</dbReference>
<feature type="modified residue" description="Phosphohistidine" evidence="1">
    <location>
        <position position="67"/>
    </location>
</feature>
<accession>K0KI47</accession>
<dbReference type="HOGENOM" id="CLU_085158_2_0_1"/>
<dbReference type="SMART" id="SM00073">
    <property type="entry name" value="HPT"/>
    <property type="match status" value="1"/>
</dbReference>
<dbReference type="GO" id="GO:0009927">
    <property type="term" value="F:histidine phosphotransfer kinase activity"/>
    <property type="evidence" value="ECO:0007669"/>
    <property type="project" value="InterPro"/>
</dbReference>
<dbReference type="STRING" id="1206466.K0KI47"/>
<proteinExistence type="predicted"/>
<dbReference type="GO" id="GO:0005737">
    <property type="term" value="C:cytoplasm"/>
    <property type="evidence" value="ECO:0007669"/>
    <property type="project" value="TreeGrafter"/>
</dbReference>
<gene>
    <name evidence="3" type="ORF">BN7_1371</name>
</gene>
<comment type="caution">
    <text evidence="3">The sequence shown here is derived from an EMBL/GenBank/DDBJ whole genome shotgun (WGS) entry which is preliminary data.</text>
</comment>
<feature type="domain" description="HPt" evidence="2">
    <location>
        <begin position="26"/>
        <end position="128"/>
    </location>
</feature>
<protein>
    <submittedName>
        <fullName evidence="3">Multistep phosphorelay regulator 1</fullName>
    </submittedName>
</protein>
<dbReference type="InParanoid" id="K0KI47"/>
<dbReference type="InterPro" id="IPR045871">
    <property type="entry name" value="AHP1-5/YPD1"/>
</dbReference>
<dbReference type="PROSITE" id="PS50894">
    <property type="entry name" value="HPT"/>
    <property type="match status" value="1"/>
</dbReference>
<dbReference type="eggNOG" id="KOG4747">
    <property type="taxonomic scope" value="Eukaryota"/>
</dbReference>
<dbReference type="EMBL" id="CAIF01000029">
    <property type="protein sequence ID" value="CCH41832.1"/>
    <property type="molecule type" value="Genomic_DNA"/>
</dbReference>
<evidence type="ECO:0000313" key="3">
    <source>
        <dbReference type="EMBL" id="CCH41832.1"/>
    </source>
</evidence>
<reference evidence="3 4" key="1">
    <citation type="journal article" date="2012" name="Eukaryot. Cell">
        <title>Draft genome sequence of Wickerhamomyces ciferrii NRRL Y-1031 F-60-10.</title>
        <authorList>
            <person name="Schneider J."/>
            <person name="Andrea H."/>
            <person name="Blom J."/>
            <person name="Jaenicke S."/>
            <person name="Ruckert C."/>
            <person name="Schorsch C."/>
            <person name="Szczepanowski R."/>
            <person name="Farwick M."/>
            <person name="Goesmann A."/>
            <person name="Puhler A."/>
            <person name="Schaffer S."/>
            <person name="Tauch A."/>
            <person name="Kohler T."/>
            <person name="Brinkrolf K."/>
        </authorList>
    </citation>
    <scope>NUCLEOTIDE SEQUENCE [LARGE SCALE GENOMIC DNA]</scope>
    <source>
        <strain evidence="4">ATCC 14091 / BCRC 22168 / CBS 111 / JCM 3599 / NBRC 0793 / NRRL Y-1031 F-60-10</strain>
    </source>
</reference>
<dbReference type="AlphaFoldDB" id="K0KI47"/>